<dbReference type="GO" id="GO:0031123">
    <property type="term" value="P:RNA 3'-end processing"/>
    <property type="evidence" value="ECO:0007669"/>
    <property type="project" value="TreeGrafter"/>
</dbReference>
<dbReference type="InterPro" id="IPR054708">
    <property type="entry name" value="MTPAP-like_central"/>
</dbReference>
<evidence type="ECO:0000259" key="6">
    <source>
        <dbReference type="SMART" id="SM00343"/>
    </source>
</evidence>
<dbReference type="SUPFAM" id="SSF81631">
    <property type="entry name" value="PAP/OAS1 substrate-binding domain"/>
    <property type="match status" value="1"/>
</dbReference>
<comment type="cofactor">
    <cofactor evidence="1">
        <name>Mn(2+)</name>
        <dbReference type="ChEBI" id="CHEBI:29035"/>
    </cofactor>
</comment>
<evidence type="ECO:0000256" key="4">
    <source>
        <dbReference type="ARBA" id="ARBA00022723"/>
    </source>
</evidence>
<evidence type="ECO:0000256" key="1">
    <source>
        <dbReference type="ARBA" id="ARBA00001936"/>
    </source>
</evidence>
<name>A0A8S2J4U3_9BILA</name>
<dbReference type="SMART" id="SM00343">
    <property type="entry name" value="ZnF_C2HC"/>
    <property type="match status" value="2"/>
</dbReference>
<evidence type="ECO:0000256" key="5">
    <source>
        <dbReference type="ARBA" id="ARBA00022842"/>
    </source>
</evidence>
<dbReference type="InterPro" id="IPR002058">
    <property type="entry name" value="PAP_assoc"/>
</dbReference>
<proteinExistence type="predicted"/>
<keyword evidence="4" id="KW-0479">Metal-binding</keyword>
<dbReference type="Gene3D" id="3.30.460.10">
    <property type="entry name" value="Beta Polymerase, domain 2"/>
    <property type="match status" value="1"/>
</dbReference>
<dbReference type="CDD" id="cd05402">
    <property type="entry name" value="NT_PAP_TUTase"/>
    <property type="match status" value="1"/>
</dbReference>
<keyword evidence="3" id="KW-0808">Transferase</keyword>
<feature type="domain" description="CCHC-type" evidence="6">
    <location>
        <begin position="611"/>
        <end position="627"/>
    </location>
</feature>
<reference evidence="7" key="1">
    <citation type="submission" date="2021-02" db="EMBL/GenBank/DDBJ databases">
        <authorList>
            <person name="Nowell W R."/>
        </authorList>
    </citation>
    <scope>NUCLEOTIDE SEQUENCE</scope>
</reference>
<comment type="caution">
    <text evidence="7">The sequence shown here is derived from an EMBL/GenBank/DDBJ whole genome shotgun (WGS) entry which is preliminary data.</text>
</comment>
<dbReference type="AlphaFoldDB" id="A0A8S2J4U3"/>
<dbReference type="Pfam" id="PF03828">
    <property type="entry name" value="PAP_assoc"/>
    <property type="match status" value="1"/>
</dbReference>
<gene>
    <name evidence="7" type="ORF">SMN809_LOCUS847</name>
</gene>
<dbReference type="PANTHER" id="PTHR12271:SF66">
    <property type="entry name" value="TERMINAL URIDYLYLTRANSFERASE TAILOR"/>
    <property type="match status" value="1"/>
</dbReference>
<protein>
    <recommendedName>
        <fullName evidence="6">CCHC-type domain-containing protein</fullName>
    </recommendedName>
</protein>
<accession>A0A8S2J4U3</accession>
<evidence type="ECO:0000313" key="8">
    <source>
        <dbReference type="Proteomes" id="UP000676336"/>
    </source>
</evidence>
<feature type="domain" description="CCHC-type" evidence="6">
    <location>
        <begin position="744"/>
        <end position="760"/>
    </location>
</feature>
<dbReference type="GO" id="GO:0050265">
    <property type="term" value="F:RNA uridylyltransferase activity"/>
    <property type="evidence" value="ECO:0007669"/>
    <property type="project" value="TreeGrafter"/>
</dbReference>
<dbReference type="PANTHER" id="PTHR12271">
    <property type="entry name" value="POLY A POLYMERASE CID PAP -RELATED"/>
    <property type="match status" value="1"/>
</dbReference>
<dbReference type="GO" id="GO:0008270">
    <property type="term" value="F:zinc ion binding"/>
    <property type="evidence" value="ECO:0007669"/>
    <property type="project" value="InterPro"/>
</dbReference>
<feature type="non-terminal residue" evidence="7">
    <location>
        <position position="1"/>
    </location>
</feature>
<dbReference type="InterPro" id="IPR043519">
    <property type="entry name" value="NT_sf"/>
</dbReference>
<dbReference type="GO" id="GO:0003676">
    <property type="term" value="F:nucleic acid binding"/>
    <property type="evidence" value="ECO:0007669"/>
    <property type="project" value="InterPro"/>
</dbReference>
<evidence type="ECO:0000256" key="2">
    <source>
        <dbReference type="ARBA" id="ARBA00001946"/>
    </source>
</evidence>
<dbReference type="Gene3D" id="1.10.1410.10">
    <property type="match status" value="1"/>
</dbReference>
<evidence type="ECO:0000313" key="7">
    <source>
        <dbReference type="EMBL" id="CAF3794981.1"/>
    </source>
</evidence>
<comment type="cofactor">
    <cofactor evidence="2">
        <name>Mg(2+)</name>
        <dbReference type="ChEBI" id="CHEBI:18420"/>
    </cofactor>
</comment>
<dbReference type="SUPFAM" id="SSF81301">
    <property type="entry name" value="Nucleotidyltransferase"/>
    <property type="match status" value="1"/>
</dbReference>
<evidence type="ECO:0000256" key="3">
    <source>
        <dbReference type="ARBA" id="ARBA00022679"/>
    </source>
</evidence>
<dbReference type="InterPro" id="IPR001878">
    <property type="entry name" value="Znf_CCHC"/>
</dbReference>
<sequence>PSDVKRSLCQTMQAIRSINYFRDTLNTALNYFGRQQKKIKKVQVNQTSNENTNNNDDDDFIEIIAEDENEIPIIEPTNALHNSYNLFYKRLPLTIVRDVNIRQSRVRDYYKKTFEAKLPEPIIKSDSLLDQQFENSTENEIEEAFQHDLEHDFETMDANDEEQNILLDRTVSNNDYDESLNIDFAELNIENDMDQKQSAVRKLFTTTNDEEKSNETNPSSLIVADNEQGIANRNENKYPNHNGDGKIFNIDELLQSLNKKQRRTLNREYERQEQCKPRHHDIENRERILIQLQKQFEKDYPDCSLHAFGSFYNGFGFRKSDLDVCIVFKDQQEEHTDEALQIMKRILKSMRSSSDTFESVQPILHAKVPIIRSKHRRLQIEIDISFHNMLAIENTRLLKTYADIDQRVSQLGYMIKHLAKSCDIGDASRGTLSSYAYIIMVIHFLQQIKPSVLPVLQQLSDNQTTKDSMYKKCSKWNVYFYENLHEINNLWKNENKLSVGKLWIEFLRFYTEQFNYDEHVVTIRQFEPLLKYEKGWFRQTIAVEDPFELNHNLAGGLSIRNWTIIRRVLIRARQQFGLQSKDIDISTSDLQSIESILFNINDLCPTNAPRRCAECKEPYHIRKRCPKLISLISEKEKLKRVIIPEQQQQKQHHQQQTLINHQYDSYSISSNNNNSRFQTYPQYYYSTNEYQYPFQVASNQRVWTQPYSNERPIIHSNFSYQSNYQQQSANNSNRPFYSNNQRRKCFICGSSNHLKAQCSQFHSNTLQG</sequence>
<dbReference type="Proteomes" id="UP000676336">
    <property type="component" value="Unassembled WGS sequence"/>
</dbReference>
<dbReference type="Pfam" id="PF22600">
    <property type="entry name" value="MTPAP-like_central"/>
    <property type="match status" value="1"/>
</dbReference>
<keyword evidence="5" id="KW-0460">Magnesium</keyword>
<dbReference type="EMBL" id="CAJOBI010000112">
    <property type="protein sequence ID" value="CAF3794981.1"/>
    <property type="molecule type" value="Genomic_DNA"/>
</dbReference>
<organism evidence="7 8">
    <name type="scientific">Rotaria magnacalcarata</name>
    <dbReference type="NCBI Taxonomy" id="392030"/>
    <lineage>
        <taxon>Eukaryota</taxon>
        <taxon>Metazoa</taxon>
        <taxon>Spiralia</taxon>
        <taxon>Gnathifera</taxon>
        <taxon>Rotifera</taxon>
        <taxon>Eurotatoria</taxon>
        <taxon>Bdelloidea</taxon>
        <taxon>Philodinida</taxon>
        <taxon>Philodinidae</taxon>
        <taxon>Rotaria</taxon>
    </lineage>
</organism>